<evidence type="ECO:0000313" key="3">
    <source>
        <dbReference type="Proteomes" id="UP000261003"/>
    </source>
</evidence>
<dbReference type="EMBL" id="JABDSI010000112">
    <property type="protein sequence ID" value="NMW40438.1"/>
    <property type="molecule type" value="Genomic_DNA"/>
</dbReference>
<sequence>MQEVIFDIPTIKKLYPELNRCFGFTYDDISNELTQVYTKKVFNLTPEEKELANQCKSEDGWGVDAVKFALATTENIVITVPDSFNSKTIKESYVAELYNEDFASCALIFMAALLYRNRITEVPISEGEYDDMLYQQYIHEVRPDMLKLYIALNQPKQKNGKDFITDIKITAGGNSPILINNKDSWFENKLNEYLHQYLGVSNLEEAQKELDFIYENKKVGNKMIDPIQSLYIWGTYQLLQNTHLKSTKEKVPTRPQAYLIESYLRAIELIDTDDVKTDANNIRSRLNSFLKKYDTVEALLDYKAFKLSPYNIGGTKLW</sequence>
<protein>
    <submittedName>
        <fullName evidence="2">Uncharacterized protein</fullName>
    </submittedName>
</protein>
<dbReference type="AlphaFoldDB" id="A0A3E4WAL8"/>
<reference evidence="2 3" key="1">
    <citation type="submission" date="2018-08" db="EMBL/GenBank/DDBJ databases">
        <title>A genome reference for cultivated species of the human gut microbiota.</title>
        <authorList>
            <person name="Zou Y."/>
            <person name="Xue W."/>
            <person name="Luo G."/>
        </authorList>
    </citation>
    <scope>NUCLEOTIDE SEQUENCE [LARGE SCALE GENOMIC DNA]</scope>
    <source>
        <strain evidence="2 3">OM08-13BH</strain>
    </source>
</reference>
<dbReference type="EMBL" id="QSTG01000052">
    <property type="protein sequence ID" value="RGM39237.1"/>
    <property type="molecule type" value="Genomic_DNA"/>
</dbReference>
<proteinExistence type="predicted"/>
<evidence type="ECO:0000313" key="2">
    <source>
        <dbReference type="EMBL" id="RGM39237.1"/>
    </source>
</evidence>
<dbReference type="Proteomes" id="UP000583639">
    <property type="component" value="Unassembled WGS sequence"/>
</dbReference>
<dbReference type="RefSeq" id="WP_117720558.1">
    <property type="nucleotide sequence ID" value="NZ_JABDSI010000112.1"/>
</dbReference>
<evidence type="ECO:0000313" key="1">
    <source>
        <dbReference type="EMBL" id="NMW40438.1"/>
    </source>
</evidence>
<evidence type="ECO:0000313" key="4">
    <source>
        <dbReference type="Proteomes" id="UP000583639"/>
    </source>
</evidence>
<comment type="caution">
    <text evidence="2">The sequence shown here is derived from an EMBL/GenBank/DDBJ whole genome shotgun (WGS) entry which is preliminary data.</text>
</comment>
<organism evidence="2 3">
    <name type="scientific">Phocaeicola vulgatus</name>
    <name type="common">Bacteroides vulgatus</name>
    <dbReference type="NCBI Taxonomy" id="821"/>
    <lineage>
        <taxon>Bacteria</taxon>
        <taxon>Pseudomonadati</taxon>
        <taxon>Bacteroidota</taxon>
        <taxon>Bacteroidia</taxon>
        <taxon>Bacteroidales</taxon>
        <taxon>Bacteroidaceae</taxon>
        <taxon>Phocaeicola</taxon>
    </lineage>
</organism>
<name>A0A3E4WAL8_PHOVU</name>
<accession>A0A3E4WAL8</accession>
<reference evidence="1 4" key="2">
    <citation type="submission" date="2020-04" db="EMBL/GenBank/DDBJ databases">
        <title>A novel gut-associated lysogenic phage, Bacteroides phage BV01, alters the host transcriptome and bile acid metabolism in Bacteroides vulgatus.</title>
        <authorList>
            <person name="Campbell D.E."/>
            <person name="Ly L."/>
            <person name="Ridlon J.M."/>
            <person name="Hsiao A."/>
            <person name="Degnan P.H."/>
        </authorList>
    </citation>
    <scope>NUCLEOTIDE SEQUENCE [LARGE SCALE GENOMIC DNA]</scope>
    <source>
        <strain evidence="1 4">VPI-BV8526</strain>
    </source>
</reference>
<gene>
    <name evidence="2" type="ORF">DXC16_20805</name>
    <name evidence="1" type="ORF">HKQ55_09865</name>
</gene>
<dbReference type="Proteomes" id="UP000261003">
    <property type="component" value="Unassembled WGS sequence"/>
</dbReference>